<sequence length="33" mass="3782">MISLFLLNLCVMPLLGNTKFLPFCEFHLLKTAL</sequence>
<proteinExistence type="predicted"/>
<reference evidence="2" key="1">
    <citation type="submission" date="2014-09" db="EMBL/GenBank/DDBJ databases">
        <authorList>
            <person name="Magalhaes I.L.F."/>
            <person name="Oliveira U."/>
            <person name="Santos F.R."/>
            <person name="Vidigal T.H.D.A."/>
            <person name="Brescovit A.D."/>
            <person name="Santos A.J."/>
        </authorList>
    </citation>
    <scope>NUCLEOTIDE SEQUENCE</scope>
    <source>
        <tissue evidence="2">Shoot tissue taken approximately 20 cm above the soil surface</tissue>
    </source>
</reference>
<protein>
    <submittedName>
        <fullName evidence="2">Uncharacterized protein</fullName>
    </submittedName>
</protein>
<dbReference type="EMBL" id="GBRH01254414">
    <property type="protein sequence ID" value="JAD43481.1"/>
    <property type="molecule type" value="Transcribed_RNA"/>
</dbReference>
<feature type="chain" id="PRO_5002043719" evidence="1">
    <location>
        <begin position="17"/>
        <end position="33"/>
    </location>
</feature>
<evidence type="ECO:0000256" key="1">
    <source>
        <dbReference type="SAM" id="SignalP"/>
    </source>
</evidence>
<dbReference type="AlphaFoldDB" id="A0A0A8ZXD5"/>
<name>A0A0A8ZXD5_ARUDO</name>
<organism evidence="2">
    <name type="scientific">Arundo donax</name>
    <name type="common">Giant reed</name>
    <name type="synonym">Donax arundinaceus</name>
    <dbReference type="NCBI Taxonomy" id="35708"/>
    <lineage>
        <taxon>Eukaryota</taxon>
        <taxon>Viridiplantae</taxon>
        <taxon>Streptophyta</taxon>
        <taxon>Embryophyta</taxon>
        <taxon>Tracheophyta</taxon>
        <taxon>Spermatophyta</taxon>
        <taxon>Magnoliopsida</taxon>
        <taxon>Liliopsida</taxon>
        <taxon>Poales</taxon>
        <taxon>Poaceae</taxon>
        <taxon>PACMAD clade</taxon>
        <taxon>Arundinoideae</taxon>
        <taxon>Arundineae</taxon>
        <taxon>Arundo</taxon>
    </lineage>
</organism>
<reference evidence="2" key="2">
    <citation type="journal article" date="2015" name="Data Brief">
        <title>Shoot transcriptome of the giant reed, Arundo donax.</title>
        <authorList>
            <person name="Barrero R.A."/>
            <person name="Guerrero F.D."/>
            <person name="Moolhuijzen P."/>
            <person name="Goolsby J.A."/>
            <person name="Tidwell J."/>
            <person name="Bellgard S.E."/>
            <person name="Bellgard M.I."/>
        </authorList>
    </citation>
    <scope>NUCLEOTIDE SEQUENCE</scope>
    <source>
        <tissue evidence="2">Shoot tissue taken approximately 20 cm above the soil surface</tissue>
    </source>
</reference>
<evidence type="ECO:0000313" key="2">
    <source>
        <dbReference type="EMBL" id="JAD43481.1"/>
    </source>
</evidence>
<accession>A0A0A8ZXD5</accession>
<feature type="signal peptide" evidence="1">
    <location>
        <begin position="1"/>
        <end position="16"/>
    </location>
</feature>
<keyword evidence="1" id="KW-0732">Signal</keyword>